<keyword evidence="9" id="KW-1185">Reference proteome</keyword>
<dbReference type="Proteomes" id="UP001059480">
    <property type="component" value="Unassembled WGS sequence"/>
</dbReference>
<organism evidence="8 9">
    <name type="scientific">Granulicatella seriolae</name>
    <dbReference type="NCBI Taxonomy" id="2967226"/>
    <lineage>
        <taxon>Bacteria</taxon>
        <taxon>Bacillati</taxon>
        <taxon>Bacillota</taxon>
        <taxon>Bacilli</taxon>
        <taxon>Lactobacillales</taxon>
        <taxon>Carnobacteriaceae</taxon>
        <taxon>Granulicatella</taxon>
    </lineage>
</organism>
<reference evidence="8" key="1">
    <citation type="submission" date="2022-07" db="EMBL/GenBank/DDBJ databases">
        <authorList>
            <person name="Jung M.-Y."/>
            <person name="Lee M."/>
        </authorList>
    </citation>
    <scope>NUCLEOTIDE SEQUENCE</scope>
    <source>
        <strain evidence="8">S8</strain>
    </source>
</reference>
<comment type="cofactor">
    <cofactor evidence="1">
        <name>Mg(2+)</name>
        <dbReference type="ChEBI" id="CHEBI:18420"/>
    </cofactor>
</comment>
<keyword evidence="5" id="KW-0460">Magnesium</keyword>
<evidence type="ECO:0000313" key="8">
    <source>
        <dbReference type="EMBL" id="MCQ9210684.1"/>
    </source>
</evidence>
<keyword evidence="3" id="KW-0479">Metal-binding</keyword>
<evidence type="ECO:0000256" key="1">
    <source>
        <dbReference type="ARBA" id="ARBA00001946"/>
    </source>
</evidence>
<evidence type="ECO:0000256" key="7">
    <source>
        <dbReference type="ARBA" id="ARBA00048451"/>
    </source>
</evidence>
<evidence type="ECO:0000256" key="2">
    <source>
        <dbReference type="ARBA" id="ARBA00006479"/>
    </source>
</evidence>
<dbReference type="InterPro" id="IPR051804">
    <property type="entry name" value="Carb_Metab_Reg_Kinase/Isom"/>
</dbReference>
<accession>A0ABT1WQ71</accession>
<dbReference type="PANTHER" id="PTHR42742">
    <property type="entry name" value="TRANSCRIPTIONAL REPRESSOR MPRA"/>
    <property type="match status" value="1"/>
</dbReference>
<evidence type="ECO:0000256" key="5">
    <source>
        <dbReference type="ARBA" id="ARBA00022842"/>
    </source>
</evidence>
<proteinExistence type="inferred from homology"/>
<comment type="similarity">
    <text evidence="2">Belongs to the ROK (NagC/XylR) family.</text>
</comment>
<comment type="caution">
    <text evidence="8">The sequence shown here is derived from an EMBL/GenBank/DDBJ whole genome shotgun (WGS) entry which is preliminary data.</text>
</comment>
<evidence type="ECO:0000256" key="3">
    <source>
        <dbReference type="ARBA" id="ARBA00022723"/>
    </source>
</evidence>
<gene>
    <name evidence="8" type="ORF">NPA36_09000</name>
</gene>
<dbReference type="Gene3D" id="3.30.420.40">
    <property type="match status" value="2"/>
</dbReference>
<dbReference type="Pfam" id="PF00480">
    <property type="entry name" value="ROK"/>
    <property type="match status" value="1"/>
</dbReference>
<comment type="catalytic activity">
    <reaction evidence="7">
        <text>D-fructose + ATP = D-fructose 6-phosphate + ADP + H(+)</text>
        <dbReference type="Rhea" id="RHEA:16125"/>
        <dbReference type="ChEBI" id="CHEBI:15378"/>
        <dbReference type="ChEBI" id="CHEBI:30616"/>
        <dbReference type="ChEBI" id="CHEBI:37721"/>
        <dbReference type="ChEBI" id="CHEBI:61527"/>
        <dbReference type="ChEBI" id="CHEBI:456216"/>
        <dbReference type="EC" id="2.7.1.4"/>
    </reaction>
</comment>
<evidence type="ECO:0000256" key="4">
    <source>
        <dbReference type="ARBA" id="ARBA00022833"/>
    </source>
</evidence>
<dbReference type="CDD" id="cd24067">
    <property type="entry name" value="ASKHA_NBD_ROK_BsFRK-like"/>
    <property type="match status" value="1"/>
</dbReference>
<dbReference type="EC" id="2.7.1.4" evidence="6"/>
<dbReference type="EMBL" id="JANHNZ010000011">
    <property type="protein sequence ID" value="MCQ9210684.1"/>
    <property type="molecule type" value="Genomic_DNA"/>
</dbReference>
<dbReference type="SUPFAM" id="SSF53067">
    <property type="entry name" value="Actin-like ATPase domain"/>
    <property type="match status" value="1"/>
</dbReference>
<reference evidence="8" key="2">
    <citation type="journal article" date="2023" name="Curr. Microbiol.">
        <title>Granulicatella seriolae sp. nov., a Novel Facultative Anaerobe Isolated from Yellowtail Marine Fish.</title>
        <authorList>
            <person name="Lee M."/>
            <person name="Choi Y.J."/>
            <person name="Farooq A."/>
            <person name="Jeong J.B."/>
            <person name="Jung M.Y."/>
        </authorList>
    </citation>
    <scope>NUCLEOTIDE SEQUENCE</scope>
    <source>
        <strain evidence="8">S8</strain>
    </source>
</reference>
<evidence type="ECO:0000313" key="9">
    <source>
        <dbReference type="Proteomes" id="UP001059480"/>
    </source>
</evidence>
<reference evidence="8" key="3">
    <citation type="journal article" date="2023" name="Microbiol. Resour. Announc.">
        <title>Draft Genome Sequence of Granulicatella sp. Strain S8, Isolated from a Marine Fish, Seriola quinqueradiata.</title>
        <authorList>
            <person name="Lee M."/>
            <person name="Farooq A."/>
            <person name="Jeong J.B."/>
            <person name="Jung M.Y."/>
        </authorList>
    </citation>
    <scope>NUCLEOTIDE SEQUENCE</scope>
    <source>
        <strain evidence="8">S8</strain>
    </source>
</reference>
<dbReference type="InterPro" id="IPR043129">
    <property type="entry name" value="ATPase_NBD"/>
</dbReference>
<name>A0ABT1WQ71_9LACT</name>
<sequence>MLAAIEAGGTKFVCTVSDAELTIVESIKINTSNPKQTMGQVFEFFDKYPIKAIGIGSFGPIDVNSRSKTYGNITTTPKVAWRDYPLLNQVKERYAVPIAFTTDVNSSAYGEYKLGAGRGLENILYLTIGTGIGGGYISHGQVYSGVSHPEMGHILIQKEKDDEGQSMCPFHENCVEGLAAGPAIENRWGQKGIELGQNAQVWKLEANYLAQALVTYTVSLRPDIIILGGGVMHQPSLLGLIQEEFQRLLNGYVEIPALKSYIVKPVLGDLAGTMGCLLLAQEQLQDL</sequence>
<evidence type="ECO:0000256" key="6">
    <source>
        <dbReference type="ARBA" id="ARBA00038887"/>
    </source>
</evidence>
<dbReference type="PANTHER" id="PTHR42742:SF3">
    <property type="entry name" value="FRUCTOKINASE"/>
    <property type="match status" value="1"/>
</dbReference>
<protein>
    <recommendedName>
        <fullName evidence="6">fructokinase</fullName>
        <ecNumber evidence="6">2.7.1.4</ecNumber>
    </recommendedName>
</protein>
<keyword evidence="4" id="KW-0862">Zinc</keyword>
<dbReference type="InterPro" id="IPR000600">
    <property type="entry name" value="ROK"/>
</dbReference>